<dbReference type="InterPro" id="IPR042099">
    <property type="entry name" value="ANL_N_sf"/>
</dbReference>
<dbReference type="PANTHER" id="PTHR43107:SF15">
    <property type="entry name" value="FATTY ACID TRANSPORT PROTEIN 3, ISOFORM A"/>
    <property type="match status" value="1"/>
</dbReference>
<keyword evidence="5" id="KW-0436">Ligase</keyword>
<comment type="subcellular location">
    <subcellularLocation>
        <location evidence="1">Cell membrane</location>
        <topology evidence="1">Multi-pass membrane protein</topology>
    </subcellularLocation>
    <subcellularLocation>
        <location evidence="17">Peroxisome membrane</location>
    </subcellularLocation>
</comment>
<evidence type="ECO:0000256" key="2">
    <source>
        <dbReference type="ARBA" id="ARBA00006432"/>
    </source>
</evidence>
<evidence type="ECO:0000256" key="22">
    <source>
        <dbReference type="SAM" id="Phobius"/>
    </source>
</evidence>
<evidence type="ECO:0000256" key="1">
    <source>
        <dbReference type="ARBA" id="ARBA00004651"/>
    </source>
</evidence>
<dbReference type="InterPro" id="IPR000873">
    <property type="entry name" value="AMP-dep_synth/lig_dom"/>
</dbReference>
<dbReference type="Gene3D" id="3.30.300.30">
    <property type="match status" value="1"/>
</dbReference>
<feature type="domain" description="AMP-dependent synthetase/ligase" evidence="23">
    <location>
        <begin position="73"/>
        <end position="438"/>
    </location>
</feature>
<evidence type="ECO:0000256" key="14">
    <source>
        <dbReference type="ARBA" id="ARBA00026121"/>
    </source>
</evidence>
<dbReference type="GO" id="GO:0005778">
    <property type="term" value="C:peroxisomal membrane"/>
    <property type="evidence" value="ECO:0007669"/>
    <property type="project" value="UniProtKB-SubCell"/>
</dbReference>
<dbReference type="PANTHER" id="PTHR43107">
    <property type="entry name" value="LONG-CHAIN FATTY ACID TRANSPORT PROTEIN"/>
    <property type="match status" value="1"/>
</dbReference>
<evidence type="ECO:0000313" key="24">
    <source>
        <dbReference type="EMBL" id="CAL1285534.1"/>
    </source>
</evidence>
<evidence type="ECO:0000313" key="25">
    <source>
        <dbReference type="Proteomes" id="UP001497382"/>
    </source>
</evidence>
<keyword evidence="9" id="KW-0067">ATP-binding</keyword>
<comment type="catalytic activity">
    <reaction evidence="18">
        <text>tetracosanoate + ATP + CoA = tetracosanoyl-CoA + AMP + diphosphate</text>
        <dbReference type="Rhea" id="RHEA:33639"/>
        <dbReference type="ChEBI" id="CHEBI:30616"/>
        <dbReference type="ChEBI" id="CHEBI:31014"/>
        <dbReference type="ChEBI" id="CHEBI:33019"/>
        <dbReference type="ChEBI" id="CHEBI:57287"/>
        <dbReference type="ChEBI" id="CHEBI:65052"/>
        <dbReference type="ChEBI" id="CHEBI:456215"/>
    </reaction>
    <physiologicalReaction direction="left-to-right" evidence="18">
        <dbReference type="Rhea" id="RHEA:33640"/>
    </physiologicalReaction>
</comment>
<dbReference type="GO" id="GO:0005789">
    <property type="term" value="C:endoplasmic reticulum membrane"/>
    <property type="evidence" value="ECO:0007669"/>
    <property type="project" value="TreeGrafter"/>
</dbReference>
<accession>A0AAV2ANQ3</accession>
<evidence type="ECO:0000256" key="18">
    <source>
        <dbReference type="ARBA" id="ARBA00048666"/>
    </source>
</evidence>
<evidence type="ECO:0000256" key="15">
    <source>
        <dbReference type="ARBA" id="ARBA00036527"/>
    </source>
</evidence>
<name>A0AAV2ANQ3_9ARAC</name>
<sequence>MALVIYLLLSIPLVVVLIIYGVIFLLSTEIPDPRAIFRTFERDVKGAYLYFKMLFFVKKCHVLDKTMLDYWQMNCQKNRHRTCFIFQDEKWTYQMMDELSNKIANYFLSIGYSKGDEAALLLENCPEFVCIWLGLAKIGVVTALINTNLKGDTLGHSVTCIDAKALIFGRNFAEEVNNAIPFLKKNDSMDFYCFTEQGAPTETVVPFPAKSLNAVLEEASSTPVDHKKHKVGFRDKLLYIYTSGTTGLPKAAIIRHSKLLWMGCAGYFLGRCNDSEVVYNPLPMYHSAGGIIFVTAILTFGGTMVIRKKFSASNYWKEAAKHKATVGQYIGEICRYLLNQPITEEEKQHNIKLLFGNGLRSHIWKEFQDRFRVKNIVEFYGATEGNANLMNMFGKVGAVGFLPRHCDKLYPVALIKVDPETHEVLRNEKGLCIRCKSGEPGELVGKIIRNALNSFDGYANQNETKKKIVQNCFEKGDMAFLSGDILVMDELGYLYFVDRTGDTFRWRGENVSTGEVENVLSTALGHISCVVYGVEIPNVEGKAGMGAVQTNLKSINFSELYQNLSKRLPPFAIPLFLRIFEELEETGTYKLKKVTYQKEGFNPEKISDPIFFLDAKQRTYIPLTKELYSDILTGNYKL</sequence>
<dbReference type="InterPro" id="IPR020845">
    <property type="entry name" value="AMP-binding_CS"/>
</dbReference>
<dbReference type="InterPro" id="IPR045851">
    <property type="entry name" value="AMP-bd_C_sf"/>
</dbReference>
<dbReference type="PROSITE" id="PS00455">
    <property type="entry name" value="AMP_BINDING"/>
    <property type="match status" value="1"/>
</dbReference>
<evidence type="ECO:0000259" key="23">
    <source>
        <dbReference type="Pfam" id="PF00501"/>
    </source>
</evidence>
<dbReference type="GO" id="GO:0044539">
    <property type="term" value="P:long-chain fatty acid import into cell"/>
    <property type="evidence" value="ECO:0007669"/>
    <property type="project" value="TreeGrafter"/>
</dbReference>
<evidence type="ECO:0000256" key="12">
    <source>
        <dbReference type="ARBA" id="ARBA00023136"/>
    </source>
</evidence>
<reference evidence="24 25" key="1">
    <citation type="submission" date="2024-04" db="EMBL/GenBank/DDBJ databases">
        <authorList>
            <person name="Rising A."/>
            <person name="Reimegard J."/>
            <person name="Sonavane S."/>
            <person name="Akerstrom W."/>
            <person name="Nylinder S."/>
            <person name="Hedman E."/>
            <person name="Kallberg Y."/>
        </authorList>
    </citation>
    <scope>NUCLEOTIDE SEQUENCE [LARGE SCALE GENOMIC DNA]</scope>
</reference>
<dbReference type="SUPFAM" id="SSF56801">
    <property type="entry name" value="Acetyl-CoA synthetase-like"/>
    <property type="match status" value="1"/>
</dbReference>
<dbReference type="GO" id="GO:0005886">
    <property type="term" value="C:plasma membrane"/>
    <property type="evidence" value="ECO:0007669"/>
    <property type="project" value="UniProtKB-SubCell"/>
</dbReference>
<dbReference type="Gene3D" id="3.40.50.12780">
    <property type="entry name" value="N-terminal domain of ligase-like"/>
    <property type="match status" value="1"/>
</dbReference>
<evidence type="ECO:0000256" key="21">
    <source>
        <dbReference type="ARBA" id="ARBA00078285"/>
    </source>
</evidence>
<dbReference type="EC" id="6.2.1.3" evidence="14"/>
<evidence type="ECO:0000256" key="6">
    <source>
        <dbReference type="ARBA" id="ARBA00022692"/>
    </source>
</evidence>
<proteinExistence type="inferred from homology"/>
<keyword evidence="12 22" id="KW-0472">Membrane</keyword>
<keyword evidence="10 22" id="KW-1133">Transmembrane helix</keyword>
<evidence type="ECO:0000256" key="4">
    <source>
        <dbReference type="ARBA" id="ARBA00022475"/>
    </source>
</evidence>
<dbReference type="GO" id="GO:0005524">
    <property type="term" value="F:ATP binding"/>
    <property type="evidence" value="ECO:0007669"/>
    <property type="project" value="UniProtKB-KW"/>
</dbReference>
<keyword evidence="13" id="KW-0576">Peroxisome</keyword>
<evidence type="ECO:0000256" key="16">
    <source>
        <dbReference type="ARBA" id="ARBA00041297"/>
    </source>
</evidence>
<gene>
    <name evidence="24" type="ORF">LARSCL_LOCUS13763</name>
</gene>
<comment type="function">
    <text evidence="19">Acyl-CoA synthetase required for both the import of long chain fatty acids (LCFAs) (C14-C18) and the activation very long chain fatty acids (VLCFAs) (C20-C26) by esterification of the fatty acids into metabolically active CoA-thioesters for subsequent degradation or incorporation into phospholipids. The transport and fatty acyl-CoA synthetase activities are genetically separable and are thus independent activities. Esterifies VLCFAs in the peroxisome matrix. The VLCFAs are actively transported into peroxisomes by a PXA1-PXA2 heterodimeric transporter in the peroxisomal membrane.</text>
</comment>
<evidence type="ECO:0000256" key="19">
    <source>
        <dbReference type="ARBA" id="ARBA00060276"/>
    </source>
</evidence>
<comment type="caution">
    <text evidence="24">The sequence shown here is derived from an EMBL/GenBank/DDBJ whole genome shotgun (WGS) entry which is preliminary data.</text>
</comment>
<keyword evidence="6 22" id="KW-0812">Transmembrane</keyword>
<organism evidence="24 25">
    <name type="scientific">Larinioides sclopetarius</name>
    <dbReference type="NCBI Taxonomy" id="280406"/>
    <lineage>
        <taxon>Eukaryota</taxon>
        <taxon>Metazoa</taxon>
        <taxon>Ecdysozoa</taxon>
        <taxon>Arthropoda</taxon>
        <taxon>Chelicerata</taxon>
        <taxon>Arachnida</taxon>
        <taxon>Araneae</taxon>
        <taxon>Araneomorphae</taxon>
        <taxon>Entelegynae</taxon>
        <taxon>Araneoidea</taxon>
        <taxon>Araneidae</taxon>
        <taxon>Larinioides</taxon>
    </lineage>
</organism>
<evidence type="ECO:0000256" key="8">
    <source>
        <dbReference type="ARBA" id="ARBA00022832"/>
    </source>
</evidence>
<keyword evidence="8" id="KW-0276">Fatty acid metabolism</keyword>
<evidence type="ECO:0000256" key="11">
    <source>
        <dbReference type="ARBA" id="ARBA00023055"/>
    </source>
</evidence>
<keyword evidence="25" id="KW-1185">Reference proteome</keyword>
<keyword evidence="3" id="KW-0813">Transport</keyword>
<protein>
    <recommendedName>
        <fullName evidence="20">Very long-chain fatty acid transport protein</fullName>
        <ecNumber evidence="14">6.2.1.3</ecNumber>
    </recommendedName>
    <alternativeName>
        <fullName evidence="16">Long-chain-fatty-acid--CoA ligase</fullName>
    </alternativeName>
    <alternativeName>
        <fullName evidence="21">Very-long-chain acyl-CoA synthetase</fullName>
    </alternativeName>
</protein>
<dbReference type="EMBL" id="CAXIEN010000192">
    <property type="protein sequence ID" value="CAL1285534.1"/>
    <property type="molecule type" value="Genomic_DNA"/>
</dbReference>
<evidence type="ECO:0000256" key="9">
    <source>
        <dbReference type="ARBA" id="ARBA00022840"/>
    </source>
</evidence>
<evidence type="ECO:0000256" key="13">
    <source>
        <dbReference type="ARBA" id="ARBA00023140"/>
    </source>
</evidence>
<feature type="transmembrane region" description="Helical" evidence="22">
    <location>
        <begin position="284"/>
        <end position="306"/>
    </location>
</feature>
<feature type="transmembrane region" description="Helical" evidence="22">
    <location>
        <begin position="237"/>
        <end position="254"/>
    </location>
</feature>
<evidence type="ECO:0000256" key="20">
    <source>
        <dbReference type="ARBA" id="ARBA00068795"/>
    </source>
</evidence>
<comment type="similarity">
    <text evidence="2">Belongs to the ATP-dependent AMP-binding enzyme family.</text>
</comment>
<feature type="transmembrane region" description="Helical" evidence="22">
    <location>
        <begin position="6"/>
        <end position="26"/>
    </location>
</feature>
<keyword evidence="11" id="KW-0445">Lipid transport</keyword>
<keyword evidence="7" id="KW-0547">Nucleotide-binding</keyword>
<dbReference type="GO" id="GO:0005324">
    <property type="term" value="F:long-chain fatty acid transmembrane transporter activity"/>
    <property type="evidence" value="ECO:0007669"/>
    <property type="project" value="TreeGrafter"/>
</dbReference>
<evidence type="ECO:0000256" key="17">
    <source>
        <dbReference type="ARBA" id="ARBA00046271"/>
    </source>
</evidence>
<dbReference type="FunFam" id="3.30.300.30:FF:000002">
    <property type="entry name" value="Long-chain fatty acid transport protein 1"/>
    <property type="match status" value="1"/>
</dbReference>
<dbReference type="GO" id="GO:0004467">
    <property type="term" value="F:long-chain fatty acid-CoA ligase activity"/>
    <property type="evidence" value="ECO:0007669"/>
    <property type="project" value="UniProtKB-EC"/>
</dbReference>
<keyword evidence="4" id="KW-1003">Cell membrane</keyword>
<evidence type="ECO:0000256" key="7">
    <source>
        <dbReference type="ARBA" id="ARBA00022741"/>
    </source>
</evidence>
<dbReference type="Proteomes" id="UP001497382">
    <property type="component" value="Unassembled WGS sequence"/>
</dbReference>
<evidence type="ECO:0000256" key="10">
    <source>
        <dbReference type="ARBA" id="ARBA00022989"/>
    </source>
</evidence>
<keyword evidence="8" id="KW-0443">Lipid metabolism</keyword>
<comment type="catalytic activity">
    <reaction evidence="15">
        <text>a very long-chain fatty acid + ATP + CoA = a very long-chain fatty acyl-CoA + AMP + diphosphate</text>
        <dbReference type="Rhea" id="RHEA:54536"/>
        <dbReference type="ChEBI" id="CHEBI:30616"/>
        <dbReference type="ChEBI" id="CHEBI:33019"/>
        <dbReference type="ChEBI" id="CHEBI:57287"/>
        <dbReference type="ChEBI" id="CHEBI:58950"/>
        <dbReference type="ChEBI" id="CHEBI:138261"/>
        <dbReference type="ChEBI" id="CHEBI:456215"/>
    </reaction>
    <physiologicalReaction direction="left-to-right" evidence="15">
        <dbReference type="Rhea" id="RHEA:54537"/>
    </physiologicalReaction>
</comment>
<evidence type="ECO:0000256" key="3">
    <source>
        <dbReference type="ARBA" id="ARBA00022448"/>
    </source>
</evidence>
<dbReference type="FunFam" id="3.40.50.12780:FF:000019">
    <property type="entry name" value="Long-chain fatty acid transporter"/>
    <property type="match status" value="1"/>
</dbReference>
<dbReference type="AlphaFoldDB" id="A0AAV2ANQ3"/>
<dbReference type="Pfam" id="PF00501">
    <property type="entry name" value="AMP-binding"/>
    <property type="match status" value="1"/>
</dbReference>
<dbReference type="NCBIfam" id="NF006134">
    <property type="entry name" value="PRK08279.1"/>
    <property type="match status" value="1"/>
</dbReference>
<evidence type="ECO:0000256" key="5">
    <source>
        <dbReference type="ARBA" id="ARBA00022598"/>
    </source>
</evidence>